<sequence length="238" mass="25766">MKLIHLPVAALLAGVLALGGCAKLSSPEQYYQLDSGVTELSQRSSGVAVLVGPLDVADYLQRNTLVQRQADNSISLDSSARWASSLPDDINQVLLRQLSAQLKSNRLALYSDQAGMEPDVQAVVSINRLDSGPEKPAVLEAQWRLLDKNGKLRDSRVVQLQEAHTGTVADQVRAQSKLLQELATSLSKAVQADTAKLASAAKAAEQARKRQLAAEEKPSSRQIPVVEPVRNRGDILRF</sequence>
<feature type="domain" description="ABC-type transport auxiliary lipoprotein component" evidence="1">
    <location>
        <begin position="31"/>
        <end position="185"/>
    </location>
</feature>
<dbReference type="RefSeq" id="WP_188986101.1">
    <property type="nucleotide sequence ID" value="NZ_BMPO01000014.1"/>
</dbReference>
<dbReference type="AlphaFoldDB" id="A0A917Q3C7"/>
<keyword evidence="3" id="KW-1185">Reference proteome</keyword>
<organism evidence="2 3">
    <name type="scientific">Pseudomonas matsuisoli</name>
    <dbReference type="NCBI Taxonomy" id="1515666"/>
    <lineage>
        <taxon>Bacteria</taxon>
        <taxon>Pseudomonadati</taxon>
        <taxon>Pseudomonadota</taxon>
        <taxon>Gammaproteobacteria</taxon>
        <taxon>Pseudomonadales</taxon>
        <taxon>Pseudomonadaceae</taxon>
        <taxon>Pseudomonas</taxon>
    </lineage>
</organism>
<dbReference type="SUPFAM" id="SSF159594">
    <property type="entry name" value="XCC0632-like"/>
    <property type="match status" value="1"/>
</dbReference>
<dbReference type="PROSITE" id="PS51257">
    <property type="entry name" value="PROKAR_LIPOPROTEIN"/>
    <property type="match status" value="1"/>
</dbReference>
<reference evidence="2" key="2">
    <citation type="submission" date="2020-09" db="EMBL/GenBank/DDBJ databases">
        <authorList>
            <person name="Sun Q."/>
            <person name="Ohkuma M."/>
        </authorList>
    </citation>
    <scope>NUCLEOTIDE SEQUENCE</scope>
    <source>
        <strain evidence="2">JCM 30078</strain>
    </source>
</reference>
<dbReference type="InterPro" id="IPR005586">
    <property type="entry name" value="ABC_trans_aux"/>
</dbReference>
<dbReference type="Proteomes" id="UP000635983">
    <property type="component" value="Unassembled WGS sequence"/>
</dbReference>
<evidence type="ECO:0000313" key="3">
    <source>
        <dbReference type="Proteomes" id="UP000635983"/>
    </source>
</evidence>
<dbReference type="Gene3D" id="3.40.50.10610">
    <property type="entry name" value="ABC-type transport auxiliary lipoprotein component"/>
    <property type="match status" value="1"/>
</dbReference>
<gene>
    <name evidence="2" type="ORF">GCM10009304_40670</name>
</gene>
<name>A0A917Q3C7_9PSED</name>
<evidence type="ECO:0000259" key="1">
    <source>
        <dbReference type="Pfam" id="PF03886"/>
    </source>
</evidence>
<protein>
    <recommendedName>
        <fullName evidence="1">ABC-type transport auxiliary lipoprotein component domain-containing protein</fullName>
    </recommendedName>
</protein>
<proteinExistence type="predicted"/>
<accession>A0A917Q3C7</accession>
<reference evidence="2" key="1">
    <citation type="journal article" date="2014" name="Int. J. Syst. Evol. Microbiol.">
        <title>Complete genome sequence of Corynebacterium casei LMG S-19264T (=DSM 44701T), isolated from a smear-ripened cheese.</title>
        <authorList>
            <consortium name="US DOE Joint Genome Institute (JGI-PGF)"/>
            <person name="Walter F."/>
            <person name="Albersmeier A."/>
            <person name="Kalinowski J."/>
            <person name="Ruckert C."/>
        </authorList>
    </citation>
    <scope>NUCLEOTIDE SEQUENCE</scope>
    <source>
        <strain evidence="2">JCM 30078</strain>
    </source>
</reference>
<evidence type="ECO:0000313" key="2">
    <source>
        <dbReference type="EMBL" id="GGK10554.1"/>
    </source>
</evidence>
<dbReference type="Pfam" id="PF03886">
    <property type="entry name" value="ABC_trans_aux"/>
    <property type="match status" value="1"/>
</dbReference>
<comment type="caution">
    <text evidence="2">The sequence shown here is derived from an EMBL/GenBank/DDBJ whole genome shotgun (WGS) entry which is preliminary data.</text>
</comment>
<dbReference type="EMBL" id="BMPO01000014">
    <property type="protein sequence ID" value="GGK10554.1"/>
    <property type="molecule type" value="Genomic_DNA"/>
</dbReference>